<protein>
    <submittedName>
        <fullName evidence="2">Uncharacterized protein</fullName>
    </submittedName>
</protein>
<name>A0A8S3CPC2_9BILA</name>
<dbReference type="EMBL" id="CAJOBI010110735">
    <property type="protein sequence ID" value="CAF4631800.1"/>
    <property type="molecule type" value="Genomic_DNA"/>
</dbReference>
<evidence type="ECO:0000313" key="1">
    <source>
        <dbReference type="EMBL" id="CAF4631800.1"/>
    </source>
</evidence>
<gene>
    <name evidence="1" type="ORF">SMN809_LOCUS40319</name>
    <name evidence="2" type="ORF">SMN809_LOCUS53181</name>
</gene>
<dbReference type="AlphaFoldDB" id="A0A8S3CPC2"/>
<dbReference type="EMBL" id="CAJOBI010182357">
    <property type="protein sequence ID" value="CAF4931025.1"/>
    <property type="molecule type" value="Genomic_DNA"/>
</dbReference>
<organism evidence="2 3">
    <name type="scientific">Rotaria magnacalcarata</name>
    <dbReference type="NCBI Taxonomy" id="392030"/>
    <lineage>
        <taxon>Eukaryota</taxon>
        <taxon>Metazoa</taxon>
        <taxon>Spiralia</taxon>
        <taxon>Gnathifera</taxon>
        <taxon>Rotifera</taxon>
        <taxon>Eurotatoria</taxon>
        <taxon>Bdelloidea</taxon>
        <taxon>Philodinida</taxon>
        <taxon>Philodinidae</taxon>
        <taxon>Rotaria</taxon>
    </lineage>
</organism>
<reference evidence="2" key="1">
    <citation type="submission" date="2021-02" db="EMBL/GenBank/DDBJ databases">
        <authorList>
            <person name="Nowell W R."/>
        </authorList>
    </citation>
    <scope>NUCLEOTIDE SEQUENCE</scope>
</reference>
<dbReference type="Proteomes" id="UP000676336">
    <property type="component" value="Unassembled WGS sequence"/>
</dbReference>
<sequence length="69" mass="8120">YKLIINKQINHGTNEIELELRSYLPALTIESDILNGDIVFRTNQQPDNQFIEALRHLELLKVQNRIKSF</sequence>
<evidence type="ECO:0000313" key="3">
    <source>
        <dbReference type="Proteomes" id="UP000676336"/>
    </source>
</evidence>
<proteinExistence type="predicted"/>
<feature type="non-terminal residue" evidence="2">
    <location>
        <position position="1"/>
    </location>
</feature>
<feature type="non-terminal residue" evidence="2">
    <location>
        <position position="69"/>
    </location>
</feature>
<comment type="caution">
    <text evidence="2">The sequence shown here is derived from an EMBL/GenBank/DDBJ whole genome shotgun (WGS) entry which is preliminary data.</text>
</comment>
<evidence type="ECO:0000313" key="2">
    <source>
        <dbReference type="EMBL" id="CAF4931025.1"/>
    </source>
</evidence>
<accession>A0A8S3CPC2</accession>